<proteinExistence type="predicted"/>
<dbReference type="Proteomes" id="UP000887574">
    <property type="component" value="Unplaced"/>
</dbReference>
<evidence type="ECO:0000313" key="1">
    <source>
        <dbReference type="Proteomes" id="UP000887574"/>
    </source>
</evidence>
<keyword evidence="1" id="KW-1185">Reference proteome</keyword>
<sequence>MIEFEELIDETPLKHVYSLWQTKIMFNWTNHWTEIANETFKYAELLKSYFDKMEKEILEKLDSSYST</sequence>
<dbReference type="AlphaFoldDB" id="A0A915EAK7"/>
<organism evidence="1 2">
    <name type="scientific">Ditylenchus dipsaci</name>
    <dbReference type="NCBI Taxonomy" id="166011"/>
    <lineage>
        <taxon>Eukaryota</taxon>
        <taxon>Metazoa</taxon>
        <taxon>Ecdysozoa</taxon>
        <taxon>Nematoda</taxon>
        <taxon>Chromadorea</taxon>
        <taxon>Rhabditida</taxon>
        <taxon>Tylenchina</taxon>
        <taxon>Tylenchomorpha</taxon>
        <taxon>Sphaerularioidea</taxon>
        <taxon>Anguinidae</taxon>
        <taxon>Anguininae</taxon>
        <taxon>Ditylenchus</taxon>
    </lineage>
</organism>
<evidence type="ECO:0000313" key="2">
    <source>
        <dbReference type="WBParaSite" id="jg462"/>
    </source>
</evidence>
<name>A0A915EAK7_9BILA</name>
<reference evidence="2" key="1">
    <citation type="submission" date="2022-11" db="UniProtKB">
        <authorList>
            <consortium name="WormBaseParasite"/>
        </authorList>
    </citation>
    <scope>IDENTIFICATION</scope>
</reference>
<dbReference type="WBParaSite" id="jg462">
    <property type="protein sequence ID" value="jg462"/>
    <property type="gene ID" value="jg462"/>
</dbReference>
<accession>A0A915EAK7</accession>
<protein>
    <submittedName>
        <fullName evidence="2">Uncharacterized protein</fullName>
    </submittedName>
</protein>